<protein>
    <submittedName>
        <fullName evidence="1">Uncharacterized protein</fullName>
    </submittedName>
</protein>
<dbReference type="EMBL" id="BARS01040479">
    <property type="protein sequence ID" value="GAG36146.1"/>
    <property type="molecule type" value="Genomic_DNA"/>
</dbReference>
<name>X0YH45_9ZZZZ</name>
<organism evidence="1">
    <name type="scientific">marine sediment metagenome</name>
    <dbReference type="NCBI Taxonomy" id="412755"/>
    <lineage>
        <taxon>unclassified sequences</taxon>
        <taxon>metagenomes</taxon>
        <taxon>ecological metagenomes</taxon>
    </lineage>
</organism>
<gene>
    <name evidence="1" type="ORF">S01H1_61693</name>
</gene>
<proteinExistence type="predicted"/>
<dbReference type="AlphaFoldDB" id="X0YH45"/>
<sequence>MSFPYRPANGTEGEMFMAEFCYRCKHDAAFQKSGDGEDGCDIVFKSMAFYKTDEGYPPEWVSDDNVGLVNSRCTAFEPIEGS</sequence>
<accession>X0YH45</accession>
<reference evidence="1" key="1">
    <citation type="journal article" date="2014" name="Front. Microbiol.">
        <title>High frequency of phylogenetically diverse reductive dehalogenase-homologous genes in deep subseafloor sedimentary metagenomes.</title>
        <authorList>
            <person name="Kawai M."/>
            <person name="Futagami T."/>
            <person name="Toyoda A."/>
            <person name="Takaki Y."/>
            <person name="Nishi S."/>
            <person name="Hori S."/>
            <person name="Arai W."/>
            <person name="Tsubouchi T."/>
            <person name="Morono Y."/>
            <person name="Uchiyama I."/>
            <person name="Ito T."/>
            <person name="Fujiyama A."/>
            <person name="Inagaki F."/>
            <person name="Takami H."/>
        </authorList>
    </citation>
    <scope>NUCLEOTIDE SEQUENCE</scope>
    <source>
        <strain evidence="1">Expedition CK06-06</strain>
    </source>
</reference>
<evidence type="ECO:0000313" key="1">
    <source>
        <dbReference type="EMBL" id="GAG36146.1"/>
    </source>
</evidence>
<comment type="caution">
    <text evidence="1">The sequence shown here is derived from an EMBL/GenBank/DDBJ whole genome shotgun (WGS) entry which is preliminary data.</text>
</comment>